<dbReference type="PANTHER" id="PTHR36078">
    <property type="entry name" value="BNACNNG21220D PROTEIN"/>
    <property type="match status" value="1"/>
</dbReference>
<feature type="compositionally biased region" description="Basic and acidic residues" evidence="1">
    <location>
        <begin position="20"/>
        <end position="39"/>
    </location>
</feature>
<sequence length="139" mass="15245">MGSPSPPADINADNSAPMPKVDDDSKEGVSAAVEEKKPDSSSPSFEDLDQFEDIDKYKKYEADYTHRLMAKYFSNKNICGGNIFDENVTIDGEVIKASRFPSTSSYVDPLIVFKDLSCCGISISESEEAISNGNQPFKK</sequence>
<organism evidence="2 3">
    <name type="scientific">Trapa incisa</name>
    <dbReference type="NCBI Taxonomy" id="236973"/>
    <lineage>
        <taxon>Eukaryota</taxon>
        <taxon>Viridiplantae</taxon>
        <taxon>Streptophyta</taxon>
        <taxon>Embryophyta</taxon>
        <taxon>Tracheophyta</taxon>
        <taxon>Spermatophyta</taxon>
        <taxon>Magnoliopsida</taxon>
        <taxon>eudicotyledons</taxon>
        <taxon>Gunneridae</taxon>
        <taxon>Pentapetalae</taxon>
        <taxon>rosids</taxon>
        <taxon>malvids</taxon>
        <taxon>Myrtales</taxon>
        <taxon>Lythraceae</taxon>
        <taxon>Trapa</taxon>
    </lineage>
</organism>
<feature type="region of interest" description="Disordered" evidence="1">
    <location>
        <begin position="1"/>
        <end position="48"/>
    </location>
</feature>
<gene>
    <name evidence="2" type="ORF">SAY87_026272</name>
</gene>
<evidence type="ECO:0000313" key="2">
    <source>
        <dbReference type="EMBL" id="KAK4747235.1"/>
    </source>
</evidence>
<proteinExistence type="predicted"/>
<reference evidence="2 3" key="1">
    <citation type="journal article" date="2023" name="Hortic Res">
        <title>Pangenome of water caltrop reveals structural variations and asymmetric subgenome divergence after allopolyploidization.</title>
        <authorList>
            <person name="Zhang X."/>
            <person name="Chen Y."/>
            <person name="Wang L."/>
            <person name="Yuan Y."/>
            <person name="Fang M."/>
            <person name="Shi L."/>
            <person name="Lu R."/>
            <person name="Comes H.P."/>
            <person name="Ma Y."/>
            <person name="Chen Y."/>
            <person name="Huang G."/>
            <person name="Zhou Y."/>
            <person name="Zheng Z."/>
            <person name="Qiu Y."/>
        </authorList>
    </citation>
    <scope>NUCLEOTIDE SEQUENCE [LARGE SCALE GENOMIC DNA]</scope>
    <source>
        <tissue evidence="2">Roots</tissue>
    </source>
</reference>
<dbReference type="EMBL" id="JAXIOK010000020">
    <property type="protein sequence ID" value="KAK4747235.1"/>
    <property type="molecule type" value="Genomic_DNA"/>
</dbReference>
<accession>A0AAN7JKJ5</accession>
<evidence type="ECO:0000313" key="3">
    <source>
        <dbReference type="Proteomes" id="UP001345219"/>
    </source>
</evidence>
<protein>
    <submittedName>
        <fullName evidence="2">Uncharacterized protein</fullName>
    </submittedName>
</protein>
<name>A0AAN7JKJ5_9MYRT</name>
<dbReference type="AlphaFoldDB" id="A0AAN7JKJ5"/>
<evidence type="ECO:0000256" key="1">
    <source>
        <dbReference type="SAM" id="MobiDB-lite"/>
    </source>
</evidence>
<dbReference type="PANTHER" id="PTHR36078:SF2">
    <property type="entry name" value="OS09G0473966 PROTEIN"/>
    <property type="match status" value="1"/>
</dbReference>
<comment type="caution">
    <text evidence="2">The sequence shown here is derived from an EMBL/GenBank/DDBJ whole genome shotgun (WGS) entry which is preliminary data.</text>
</comment>
<dbReference type="Proteomes" id="UP001345219">
    <property type="component" value="Chromosome 20"/>
</dbReference>
<keyword evidence="3" id="KW-1185">Reference proteome</keyword>